<organism evidence="3 4">
    <name type="scientific">Acidimangrovimonas pyrenivorans</name>
    <dbReference type="NCBI Taxonomy" id="2030798"/>
    <lineage>
        <taxon>Bacteria</taxon>
        <taxon>Pseudomonadati</taxon>
        <taxon>Pseudomonadota</taxon>
        <taxon>Alphaproteobacteria</taxon>
        <taxon>Rhodobacterales</taxon>
        <taxon>Paracoccaceae</taxon>
        <taxon>Acidimangrovimonas</taxon>
    </lineage>
</organism>
<gene>
    <name evidence="3" type="ORF">ACFOES_01975</name>
</gene>
<reference evidence="4" key="1">
    <citation type="journal article" date="2019" name="Int. J. Syst. Evol. Microbiol.">
        <title>The Global Catalogue of Microorganisms (GCM) 10K type strain sequencing project: providing services to taxonomists for standard genome sequencing and annotation.</title>
        <authorList>
            <consortium name="The Broad Institute Genomics Platform"/>
            <consortium name="The Broad Institute Genome Sequencing Center for Infectious Disease"/>
            <person name="Wu L."/>
            <person name="Ma J."/>
        </authorList>
    </citation>
    <scope>NUCLEOTIDE SEQUENCE [LARGE SCALE GENOMIC DNA]</scope>
    <source>
        <strain evidence="4">KCTC 62192</strain>
    </source>
</reference>
<dbReference type="InterPro" id="IPR058210">
    <property type="entry name" value="SACS/Nov_dom"/>
</dbReference>
<feature type="compositionally biased region" description="Basic and acidic residues" evidence="1">
    <location>
        <begin position="883"/>
        <end position="907"/>
    </location>
</feature>
<evidence type="ECO:0000313" key="3">
    <source>
        <dbReference type="EMBL" id="MFC2966850.1"/>
    </source>
</evidence>
<evidence type="ECO:0000256" key="1">
    <source>
        <dbReference type="SAM" id="MobiDB-lite"/>
    </source>
</evidence>
<dbReference type="PANTHER" id="PTHR32387:SF0">
    <property type="entry name" value="PROTEIN NO VEIN"/>
    <property type="match status" value="1"/>
</dbReference>
<dbReference type="RefSeq" id="WP_377831474.1">
    <property type="nucleotide sequence ID" value="NZ_JBHRSK010000002.1"/>
</dbReference>
<dbReference type="Proteomes" id="UP001595443">
    <property type="component" value="Unassembled WGS sequence"/>
</dbReference>
<dbReference type="InterPro" id="IPR036890">
    <property type="entry name" value="HATPase_C_sf"/>
</dbReference>
<dbReference type="Gene3D" id="3.30.565.10">
    <property type="entry name" value="Histidine kinase-like ATPase, C-terminal domain"/>
    <property type="match status" value="1"/>
</dbReference>
<evidence type="ECO:0000313" key="4">
    <source>
        <dbReference type="Proteomes" id="UP001595443"/>
    </source>
</evidence>
<protein>
    <submittedName>
        <fullName evidence="3">Sacsin N-terminal ATP-binding-like domain-containing protein</fullName>
    </submittedName>
</protein>
<sequence>MTDFLTKLSEQRRKFLEGLDANEGDINLDIFEDFYPDQAHFVFELLQNAEDAEATEVSFSLSEDGCLFEHNGKRLFTERDVRSITGIHNSTKEKSSDEIGKFGVGFKSVFVYTLAPEIRSGDFAFRISRLVMPERIDDDGGDRAVTRFWFPFNNPKKPKDTAFGEVRAGLRDLAETTLLFLSNIHAINWRIDDGQAGSILRIEHSDEHIEVLKESGGSTTATSHFLRFSETAEGLERQKVSVAFSLEPSKEEETYQSGTPLSKQFKIVPVNGQVAVFFPAEKEKSNLRFHLHAPFVPELSRASIKRDLPANEPLFKQLASMSVAAMRGIKEMGLLTPDFLGVLPNNSDDLGKQYKTIREKITEAFNDEPLTPTFRKGHAPAKHLLQAKASLKELLAQEDIEFLVDYKSVAPQWAASRALQGTNVERFMSGLDINEWDVDDFLEVLADKLDASYTWSPPDEDFLKWLSKKPVEWMQQLYALLASEPETKDELDQLSDAKIVRLMDGSLGIPKECYFPDDHNRYSKIVPCVDRELLEGGTSQKRKKFTRVFLSEIGVSEIGERELVEALLEKEYASTEHVLKEKEHAAHLRRFMKLLEKEPSARLMLQEHRIFLGDDMQWHKPGDINLDSPYLDTGLSEYYEALGLSSKTVQLHSLYQNLPIDTPKIAGLAKSLGARTAIPVKKSSCTNNPDWSYLCRVAGERNTSPINDDYVMIGFERLISKKSIRVSRLIWNSMCQLGERHLEARFRRNVSGGSRYAKSQLVHQLRDTAWVPQGDTFVKPSAARAGLLPEGFSFDAGSPWIKAIDFGGDVARESEEARAQAAAAQARKTRRQAAAAELGFENPDDLEWLSELSELSESERLEIREEMRRRKTVPDLPENEPSNPERRDARVREIAKDAQGRETEKRSRSISIGQGAVKEEAKQYLQHQYTGDEGLFCQVCEKPMPFVLDDGSPYFEAVEFLQEKELKKRHHQNYLALCPNHAAMFRHANGSKDIMKAMLLDLDDARLEVILAQADCTIYFTKTHLADLKSAIHAEDEGENVRASSG</sequence>
<dbReference type="EMBL" id="JBHRSK010000002">
    <property type="protein sequence ID" value="MFC2966850.1"/>
    <property type="molecule type" value="Genomic_DNA"/>
</dbReference>
<dbReference type="SUPFAM" id="SSF55874">
    <property type="entry name" value="ATPase domain of HSP90 chaperone/DNA topoisomerase II/histidine kinase"/>
    <property type="match status" value="1"/>
</dbReference>
<accession>A0ABV7AD34</accession>
<dbReference type="Pfam" id="PF25794">
    <property type="entry name" value="SACS"/>
    <property type="match status" value="1"/>
</dbReference>
<proteinExistence type="predicted"/>
<dbReference type="InterPro" id="IPR052957">
    <property type="entry name" value="Auxin_embryo_med"/>
</dbReference>
<name>A0ABV7AD34_9RHOB</name>
<keyword evidence="4" id="KW-1185">Reference proteome</keyword>
<evidence type="ECO:0000259" key="2">
    <source>
        <dbReference type="Pfam" id="PF25794"/>
    </source>
</evidence>
<comment type="caution">
    <text evidence="3">The sequence shown here is derived from an EMBL/GenBank/DDBJ whole genome shotgun (WGS) entry which is preliminary data.</text>
</comment>
<feature type="region of interest" description="Disordered" evidence="1">
    <location>
        <begin position="866"/>
        <end position="912"/>
    </location>
</feature>
<dbReference type="PANTHER" id="PTHR32387">
    <property type="entry name" value="WU:FJ29H11"/>
    <property type="match status" value="1"/>
</dbReference>
<dbReference type="NCBIfam" id="NF047352">
    <property type="entry name" value="P_loop_sacsin"/>
    <property type="match status" value="1"/>
</dbReference>
<feature type="domain" description="Sacsin/Nov" evidence="2">
    <location>
        <begin position="35"/>
        <end position="122"/>
    </location>
</feature>